<organism evidence="1 2">
    <name type="scientific">Alteriqipengyuania halimionae</name>
    <dbReference type="NCBI Taxonomy" id="1926630"/>
    <lineage>
        <taxon>Bacteria</taxon>
        <taxon>Pseudomonadati</taxon>
        <taxon>Pseudomonadota</taxon>
        <taxon>Alphaproteobacteria</taxon>
        <taxon>Sphingomonadales</taxon>
        <taxon>Erythrobacteraceae</taxon>
        <taxon>Alteriqipengyuania</taxon>
    </lineage>
</organism>
<dbReference type="InterPro" id="IPR022385">
    <property type="entry name" value="Rhs_assc_core"/>
</dbReference>
<dbReference type="OrthoDB" id="6057489at2"/>
<comment type="caution">
    <text evidence="1">The sequence shown here is derived from an EMBL/GenBank/DDBJ whole genome shotgun (WGS) entry which is preliminary data.</text>
</comment>
<dbReference type="EMBL" id="WTYR01000001">
    <property type="protein sequence ID" value="MXP08939.1"/>
    <property type="molecule type" value="Genomic_DNA"/>
</dbReference>
<evidence type="ECO:0008006" key="3">
    <source>
        <dbReference type="Google" id="ProtNLM"/>
    </source>
</evidence>
<dbReference type="Gene3D" id="2.180.10.10">
    <property type="entry name" value="RHS repeat-associated core"/>
    <property type="match status" value="1"/>
</dbReference>
<evidence type="ECO:0000313" key="2">
    <source>
        <dbReference type="Proteomes" id="UP000429229"/>
    </source>
</evidence>
<dbReference type="AlphaFoldDB" id="A0A6I4TYQ2"/>
<dbReference type="Proteomes" id="UP000429229">
    <property type="component" value="Unassembled WGS sequence"/>
</dbReference>
<dbReference type="InterPro" id="IPR050708">
    <property type="entry name" value="T6SS_VgrG/RHS"/>
</dbReference>
<dbReference type="PRINTS" id="PR00394">
    <property type="entry name" value="RHSPROTEIN"/>
</dbReference>
<accession>A0A6I4TYQ2</accession>
<dbReference type="PANTHER" id="PTHR32305:SF15">
    <property type="entry name" value="PROTEIN RHSA-RELATED"/>
    <property type="match status" value="1"/>
</dbReference>
<name>A0A6I4TYQ2_9SPHN</name>
<dbReference type="NCBIfam" id="TIGR03696">
    <property type="entry name" value="Rhs_assc_core"/>
    <property type="match status" value="1"/>
</dbReference>
<sequence length="321" mass="35316">MGRLHEVTKFVNGVSQGPRRFLYDGDALVAEFDAAGAVIARHLHGPAQGVDDPLVSYESPYVGLGYARYLYADPRGSIVYTATPGNNSPRVNSYDEYGQPAATNVGRFQYTGQVWLEELGMSYYKARIYSPRLGRFLQTDPIGYEDGTNLYAYVGNDPVNAVDPTGKCSARAAATAATVAVADGPVPVGDAVGAVIIGVDCGVKGYRAVKALLAWASAVKKWDDPKSKGLWDDWKGKGRIAGDLPSVDDIGNRELDDAIDDLEHSLEVRYEELRNADAKKRKSGRDPNDGDRERHVMRIKLEKSLLEKLEGRRRYRDAMRR</sequence>
<dbReference type="PANTHER" id="PTHR32305">
    <property type="match status" value="1"/>
</dbReference>
<gene>
    <name evidence="1" type="ORF">GRI68_01950</name>
</gene>
<keyword evidence="2" id="KW-1185">Reference proteome</keyword>
<protein>
    <recommendedName>
        <fullName evidence="3">RHS repeat-associated core domain-containing protein</fullName>
    </recommendedName>
</protein>
<evidence type="ECO:0000313" key="1">
    <source>
        <dbReference type="EMBL" id="MXP08939.1"/>
    </source>
</evidence>
<reference evidence="1 2" key="1">
    <citation type="submission" date="2019-12" db="EMBL/GenBank/DDBJ databases">
        <title>Genomic-based taxomic classification of the family Erythrobacteraceae.</title>
        <authorList>
            <person name="Xu L."/>
        </authorList>
    </citation>
    <scope>NUCLEOTIDE SEQUENCE [LARGE SCALE GENOMIC DNA]</scope>
    <source>
        <strain evidence="1 2">LMG 29519</strain>
    </source>
</reference>
<proteinExistence type="predicted"/>